<organism evidence="1">
    <name type="scientific">marine sediment metagenome</name>
    <dbReference type="NCBI Taxonomy" id="412755"/>
    <lineage>
        <taxon>unclassified sequences</taxon>
        <taxon>metagenomes</taxon>
        <taxon>ecological metagenomes</taxon>
    </lineage>
</organism>
<comment type="caution">
    <text evidence="1">The sequence shown here is derived from an EMBL/GenBank/DDBJ whole genome shotgun (WGS) entry which is preliminary data.</text>
</comment>
<dbReference type="GO" id="GO:0003676">
    <property type="term" value="F:nucleic acid binding"/>
    <property type="evidence" value="ECO:0007669"/>
    <property type="project" value="InterPro"/>
</dbReference>
<name>X0ZJ27_9ZZZZ</name>
<accession>X0ZJ27</accession>
<evidence type="ECO:0000313" key="1">
    <source>
        <dbReference type="EMBL" id="GAG58097.1"/>
    </source>
</evidence>
<dbReference type="AlphaFoldDB" id="X0ZJ27"/>
<protein>
    <submittedName>
        <fullName evidence="1">Uncharacterized protein</fullName>
    </submittedName>
</protein>
<reference evidence="1" key="1">
    <citation type="journal article" date="2014" name="Front. Microbiol.">
        <title>High frequency of phylogenetically diverse reductive dehalogenase-homologous genes in deep subseafloor sedimentary metagenomes.</title>
        <authorList>
            <person name="Kawai M."/>
            <person name="Futagami T."/>
            <person name="Toyoda A."/>
            <person name="Takaki Y."/>
            <person name="Nishi S."/>
            <person name="Hori S."/>
            <person name="Arai W."/>
            <person name="Tsubouchi T."/>
            <person name="Morono Y."/>
            <person name="Uchiyama I."/>
            <person name="Ito T."/>
            <person name="Fujiyama A."/>
            <person name="Inagaki F."/>
            <person name="Takami H."/>
        </authorList>
    </citation>
    <scope>NUCLEOTIDE SEQUENCE</scope>
    <source>
        <strain evidence="1">Expedition CK06-06</strain>
    </source>
</reference>
<gene>
    <name evidence="1" type="ORF">S01H4_06937</name>
</gene>
<dbReference type="Gene3D" id="3.40.1350.10">
    <property type="match status" value="1"/>
</dbReference>
<dbReference type="EMBL" id="BART01002209">
    <property type="protein sequence ID" value="GAG58097.1"/>
    <property type="molecule type" value="Genomic_DNA"/>
</dbReference>
<proteinExistence type="predicted"/>
<sequence length="307" mass="36733">MPVFKINNSKLSEVKNVSFSLEKELQDITEKNLDNIFNLEFVSSEFKLNNFRVDTVAFDREINSFVIIEYKKDRNYSVIDQGYSYLSLMLNNKADFVLEYNEKTNHSLKKKKDIDWSQSKVLFISSAFTPYQRNAIGFKDLPIEIWEVKKYDNGTIFYNQLKPLEASESIKTISKNKTLEKVNKEIKEYSFDDIFKKDWIKPKKLFDTLREDVLEIDERIEEKINKFYIGYKIGFFNICTIHAFKSKLAIELVRVDKEDLKDPENKIERVPWKKYKWGKFCSYTIKNFDEIDYGLFLIKQVYEKFYK</sequence>
<dbReference type="InterPro" id="IPR011856">
    <property type="entry name" value="tRNA_endonuc-like_dom_sf"/>
</dbReference>